<reference evidence="2 3" key="1">
    <citation type="submission" date="2020-08" db="EMBL/GenBank/DDBJ databases">
        <title>Sequencing the genomes of 1000 actinobacteria strains.</title>
        <authorList>
            <person name="Klenk H.-P."/>
        </authorList>
    </citation>
    <scope>NUCLEOTIDE SEQUENCE [LARGE SCALE GENOMIC DNA]</scope>
    <source>
        <strain evidence="2 3">DSM 45823</strain>
    </source>
</reference>
<dbReference type="AlphaFoldDB" id="A0A7W3MTN1"/>
<dbReference type="Pfam" id="PF04149">
    <property type="entry name" value="DUF397"/>
    <property type="match status" value="1"/>
</dbReference>
<dbReference type="Proteomes" id="UP000539313">
    <property type="component" value="Unassembled WGS sequence"/>
</dbReference>
<feature type="domain" description="DUF397" evidence="1">
    <location>
        <begin position="5"/>
        <end position="57"/>
    </location>
</feature>
<name>A0A7W3MTN1_9ACTN</name>
<organism evidence="2 3">
    <name type="scientific">Thermomonospora cellulosilytica</name>
    <dbReference type="NCBI Taxonomy" id="1411118"/>
    <lineage>
        <taxon>Bacteria</taxon>
        <taxon>Bacillati</taxon>
        <taxon>Actinomycetota</taxon>
        <taxon>Actinomycetes</taxon>
        <taxon>Streptosporangiales</taxon>
        <taxon>Thermomonosporaceae</taxon>
        <taxon>Thermomonospora</taxon>
    </lineage>
</organism>
<evidence type="ECO:0000313" key="2">
    <source>
        <dbReference type="EMBL" id="MBA9001688.1"/>
    </source>
</evidence>
<sequence length="59" mass="6231">MSGPTWRKSTYSGSEQNACVEVADLADGIGLRDSKSPDAGHLKISAESFAALLHQIKQG</sequence>
<gene>
    <name evidence="2" type="ORF">HNR21_000570</name>
</gene>
<accession>A0A7W3MTN1</accession>
<evidence type="ECO:0000259" key="1">
    <source>
        <dbReference type="Pfam" id="PF04149"/>
    </source>
</evidence>
<comment type="caution">
    <text evidence="2">The sequence shown here is derived from an EMBL/GenBank/DDBJ whole genome shotgun (WGS) entry which is preliminary data.</text>
</comment>
<evidence type="ECO:0000313" key="3">
    <source>
        <dbReference type="Proteomes" id="UP000539313"/>
    </source>
</evidence>
<keyword evidence="3" id="KW-1185">Reference proteome</keyword>
<dbReference type="EMBL" id="JACJII010000001">
    <property type="protein sequence ID" value="MBA9001688.1"/>
    <property type="molecule type" value="Genomic_DNA"/>
</dbReference>
<dbReference type="InterPro" id="IPR007278">
    <property type="entry name" value="DUF397"/>
</dbReference>
<dbReference type="RefSeq" id="WP_182703914.1">
    <property type="nucleotide sequence ID" value="NZ_JACJII010000001.1"/>
</dbReference>
<protein>
    <recommendedName>
        <fullName evidence="1">DUF397 domain-containing protein</fullName>
    </recommendedName>
</protein>
<proteinExistence type="predicted"/>